<dbReference type="Proteomes" id="UP000229329">
    <property type="component" value="Unassembled WGS sequence"/>
</dbReference>
<evidence type="ECO:0000256" key="5">
    <source>
        <dbReference type="ARBA" id="ARBA00023136"/>
    </source>
</evidence>
<comment type="caution">
    <text evidence="7">The sequence shown here is derived from an EMBL/GenBank/DDBJ whole genome shotgun (WGS) entry which is preliminary data.</text>
</comment>
<dbReference type="RefSeq" id="WP_100289081.1">
    <property type="nucleotide sequence ID" value="NZ_PHHA01000018.1"/>
</dbReference>
<keyword evidence="4 6" id="KW-1133">Transmembrane helix</keyword>
<protein>
    <recommendedName>
        <fullName evidence="9">Polysaccharide biosynthesis protein</fullName>
    </recommendedName>
</protein>
<keyword evidence="2" id="KW-1003">Cell membrane</keyword>
<accession>A0A2M8S277</accession>
<feature type="transmembrane region" description="Helical" evidence="6">
    <location>
        <begin position="274"/>
        <end position="294"/>
    </location>
</feature>
<keyword evidence="5 6" id="KW-0472">Membrane</keyword>
<name>A0A2M8S277_9PAST</name>
<gene>
    <name evidence="7" type="ORF">CVP05_08175</name>
</gene>
<feature type="transmembrane region" description="Helical" evidence="6">
    <location>
        <begin position="7"/>
        <end position="28"/>
    </location>
</feature>
<keyword evidence="8" id="KW-1185">Reference proteome</keyword>
<dbReference type="Pfam" id="PF13440">
    <property type="entry name" value="Polysacc_synt_3"/>
    <property type="match status" value="1"/>
</dbReference>
<dbReference type="InterPro" id="IPR050833">
    <property type="entry name" value="Poly_Biosynth_Transport"/>
</dbReference>
<evidence type="ECO:0008006" key="9">
    <source>
        <dbReference type="Google" id="ProtNLM"/>
    </source>
</evidence>
<feature type="transmembrane region" description="Helical" evidence="6">
    <location>
        <begin position="40"/>
        <end position="65"/>
    </location>
</feature>
<feature type="transmembrane region" description="Helical" evidence="6">
    <location>
        <begin position="131"/>
        <end position="153"/>
    </location>
</feature>
<feature type="transmembrane region" description="Helical" evidence="6">
    <location>
        <begin position="159"/>
        <end position="180"/>
    </location>
</feature>
<feature type="transmembrane region" description="Helical" evidence="6">
    <location>
        <begin position="238"/>
        <end position="262"/>
    </location>
</feature>
<dbReference type="GO" id="GO:0005886">
    <property type="term" value="C:plasma membrane"/>
    <property type="evidence" value="ECO:0007669"/>
    <property type="project" value="UniProtKB-SubCell"/>
</dbReference>
<dbReference type="EMBL" id="PHHA01000018">
    <property type="protein sequence ID" value="PJG85224.1"/>
    <property type="molecule type" value="Genomic_DNA"/>
</dbReference>
<evidence type="ECO:0000256" key="4">
    <source>
        <dbReference type="ARBA" id="ARBA00022989"/>
    </source>
</evidence>
<comment type="subcellular location">
    <subcellularLocation>
        <location evidence="1">Cell membrane</location>
        <topology evidence="1">Multi-pass membrane protein</topology>
    </subcellularLocation>
</comment>
<evidence type="ECO:0000313" key="8">
    <source>
        <dbReference type="Proteomes" id="UP000229329"/>
    </source>
</evidence>
<evidence type="ECO:0000256" key="6">
    <source>
        <dbReference type="SAM" id="Phobius"/>
    </source>
</evidence>
<feature type="transmembrane region" description="Helical" evidence="6">
    <location>
        <begin position="77"/>
        <end position="95"/>
    </location>
</feature>
<feature type="transmembrane region" description="Helical" evidence="6">
    <location>
        <begin position="340"/>
        <end position="360"/>
    </location>
</feature>
<sequence length="396" mass="45283">MKTDRNLFTLIFVTFASSLLMMASSFLLARLLSVEERGVFQLFITSVTYLATLSCGGVGFALTLSMRQKQYWHWQRYLAIFLLYALLASFVALFVLELHDFTLLFILNVLLTAIFNITLEKSKIDSQLKTYRTLVLQQPLFAVLLYGICYWLLGEQSLGVVIQLLTVISIIQSLFCLFYLQRISKKFTSQHGNELQPIDRSFFFTTWLKQNLFQLFGATVTNIDKFLIAALMNSYTLGLYSVCIAFDALATRFINMLVDYYYAGLLNKLDRLKLVLAIMALMSLATLILVPLFAEPVVRFFFSERYIEVAPTLVLFILNAILAGLSWVLSQKMLILGKQVLLFTRQVISLVVFIGLFYLFREQQLLGVAYALIGGSLTRLVISLIYYYQFPLKDLA</sequence>
<keyword evidence="3 6" id="KW-0812">Transmembrane</keyword>
<organism evidence="7 8">
    <name type="scientific">Conservatibacter flavescens</name>
    <dbReference type="NCBI Taxonomy" id="28161"/>
    <lineage>
        <taxon>Bacteria</taxon>
        <taxon>Pseudomonadati</taxon>
        <taxon>Pseudomonadota</taxon>
        <taxon>Gammaproteobacteria</taxon>
        <taxon>Pasteurellales</taxon>
        <taxon>Pasteurellaceae</taxon>
        <taxon>Conservatibacter</taxon>
    </lineage>
</organism>
<dbReference type="OrthoDB" id="5690333at2"/>
<feature type="transmembrane region" description="Helical" evidence="6">
    <location>
        <begin position="101"/>
        <end position="119"/>
    </location>
</feature>
<reference evidence="7 8" key="1">
    <citation type="submission" date="2017-11" db="EMBL/GenBank/DDBJ databases">
        <title>Reclassification of Bisgaard taxon 7 as Conservatibacter flavescens gen. nov., sp. nov.</title>
        <authorList>
            <person name="Christensen H."/>
        </authorList>
    </citation>
    <scope>NUCLEOTIDE SEQUENCE [LARGE SCALE GENOMIC DNA]</scope>
    <source>
        <strain evidence="7 8">7_4</strain>
    </source>
</reference>
<dbReference type="PANTHER" id="PTHR30250">
    <property type="entry name" value="PST FAMILY PREDICTED COLANIC ACID TRANSPORTER"/>
    <property type="match status" value="1"/>
</dbReference>
<evidence type="ECO:0000256" key="1">
    <source>
        <dbReference type="ARBA" id="ARBA00004651"/>
    </source>
</evidence>
<feature type="transmembrane region" description="Helical" evidence="6">
    <location>
        <begin position="366"/>
        <end position="388"/>
    </location>
</feature>
<dbReference type="PANTHER" id="PTHR30250:SF11">
    <property type="entry name" value="O-ANTIGEN TRANSPORTER-RELATED"/>
    <property type="match status" value="1"/>
</dbReference>
<evidence type="ECO:0000256" key="2">
    <source>
        <dbReference type="ARBA" id="ARBA00022475"/>
    </source>
</evidence>
<feature type="transmembrane region" description="Helical" evidence="6">
    <location>
        <begin position="306"/>
        <end position="328"/>
    </location>
</feature>
<evidence type="ECO:0000313" key="7">
    <source>
        <dbReference type="EMBL" id="PJG85224.1"/>
    </source>
</evidence>
<dbReference type="AlphaFoldDB" id="A0A2M8S277"/>
<proteinExistence type="predicted"/>
<evidence type="ECO:0000256" key="3">
    <source>
        <dbReference type="ARBA" id="ARBA00022692"/>
    </source>
</evidence>